<dbReference type="SUPFAM" id="SSF48403">
    <property type="entry name" value="Ankyrin repeat"/>
    <property type="match status" value="2"/>
</dbReference>
<evidence type="ECO:0000256" key="4">
    <source>
        <dbReference type="PROSITE-ProRule" id="PRU00023"/>
    </source>
</evidence>
<dbReference type="Gene3D" id="1.10.8.430">
    <property type="entry name" value="Helical domain of apoptotic protease-activating factors"/>
    <property type="match status" value="1"/>
</dbReference>
<dbReference type="Gene3D" id="3.80.10.10">
    <property type="entry name" value="Ribonuclease Inhibitor"/>
    <property type="match status" value="1"/>
</dbReference>
<evidence type="ECO:0000256" key="3">
    <source>
        <dbReference type="ARBA" id="ARBA00023043"/>
    </source>
</evidence>
<reference evidence="7" key="1">
    <citation type="submission" date="2020-12" db="EMBL/GenBank/DDBJ databases">
        <authorList>
            <person name="Iha C."/>
        </authorList>
    </citation>
    <scope>NUCLEOTIDE SEQUENCE</scope>
</reference>
<dbReference type="SUPFAM" id="SSF52540">
    <property type="entry name" value="P-loop containing nucleoside triphosphate hydrolases"/>
    <property type="match status" value="1"/>
</dbReference>
<dbReference type="InterPro" id="IPR032675">
    <property type="entry name" value="LRR_dom_sf"/>
</dbReference>
<feature type="repeat" description="ANK" evidence="4">
    <location>
        <begin position="1172"/>
        <end position="1204"/>
    </location>
</feature>
<feature type="repeat" description="ANK" evidence="4">
    <location>
        <begin position="1238"/>
        <end position="1270"/>
    </location>
</feature>
<dbReference type="PANTHER" id="PTHR24171">
    <property type="entry name" value="ANKYRIN REPEAT DOMAIN-CONTAINING PROTEIN 39-RELATED"/>
    <property type="match status" value="1"/>
</dbReference>
<dbReference type="PRINTS" id="PR01415">
    <property type="entry name" value="ANKYRIN"/>
</dbReference>
<feature type="repeat" description="ANK" evidence="4">
    <location>
        <begin position="1138"/>
        <end position="1170"/>
    </location>
</feature>
<dbReference type="Gene3D" id="3.40.50.300">
    <property type="entry name" value="P-loop containing nucleotide triphosphate hydrolases"/>
    <property type="match status" value="1"/>
</dbReference>
<dbReference type="SMART" id="SM00248">
    <property type="entry name" value="ANK"/>
    <property type="match status" value="17"/>
</dbReference>
<comment type="caution">
    <text evidence="7">The sequence shown here is derived from an EMBL/GenBank/DDBJ whole genome shotgun (WGS) entry which is preliminary data.</text>
</comment>
<evidence type="ECO:0000259" key="5">
    <source>
        <dbReference type="Pfam" id="PF00931"/>
    </source>
</evidence>
<organism evidence="7 8">
    <name type="scientific">Ostreobium quekettii</name>
    <dbReference type="NCBI Taxonomy" id="121088"/>
    <lineage>
        <taxon>Eukaryota</taxon>
        <taxon>Viridiplantae</taxon>
        <taxon>Chlorophyta</taxon>
        <taxon>core chlorophytes</taxon>
        <taxon>Ulvophyceae</taxon>
        <taxon>TCBD clade</taxon>
        <taxon>Bryopsidales</taxon>
        <taxon>Ostreobineae</taxon>
        <taxon>Ostreobiaceae</taxon>
        <taxon>Ostreobium</taxon>
    </lineage>
</organism>
<dbReference type="InterPro" id="IPR027417">
    <property type="entry name" value="P-loop_NTPase"/>
</dbReference>
<feature type="repeat" description="ANK" evidence="4">
    <location>
        <begin position="1105"/>
        <end position="1137"/>
    </location>
</feature>
<feature type="repeat" description="ANK" evidence="4">
    <location>
        <begin position="1205"/>
        <end position="1237"/>
    </location>
</feature>
<name>A0A8S1J2U7_9CHLO</name>
<dbReference type="Proteomes" id="UP000708148">
    <property type="component" value="Unassembled WGS sequence"/>
</dbReference>
<protein>
    <submittedName>
        <fullName evidence="7">Uncharacterized protein</fullName>
    </submittedName>
</protein>
<keyword evidence="2" id="KW-0677">Repeat</keyword>
<evidence type="ECO:0000256" key="1">
    <source>
        <dbReference type="ARBA" id="ARBA00004430"/>
    </source>
</evidence>
<dbReference type="InterPro" id="IPR036388">
    <property type="entry name" value="WH-like_DNA-bd_sf"/>
</dbReference>
<dbReference type="InterPro" id="IPR002110">
    <property type="entry name" value="Ankyrin_rpt"/>
</dbReference>
<feature type="repeat" description="ANK" evidence="4">
    <location>
        <begin position="1469"/>
        <end position="1501"/>
    </location>
</feature>
<proteinExistence type="predicted"/>
<dbReference type="Pfam" id="PF00023">
    <property type="entry name" value="Ank"/>
    <property type="match status" value="5"/>
</dbReference>
<gene>
    <name evidence="7" type="ORF">OSTQU699_LOCUS5520</name>
</gene>
<dbReference type="Pfam" id="PF00931">
    <property type="entry name" value="NB-ARC"/>
    <property type="match status" value="1"/>
</dbReference>
<dbReference type="PROSITE" id="PS50088">
    <property type="entry name" value="ANK_REPEAT"/>
    <property type="match status" value="16"/>
</dbReference>
<evidence type="ECO:0000313" key="8">
    <source>
        <dbReference type="Proteomes" id="UP000708148"/>
    </source>
</evidence>
<dbReference type="InterPro" id="IPR042197">
    <property type="entry name" value="Apaf_helical"/>
</dbReference>
<sequence>MATSGGDKVAEPQEASPAVLCRLMAATAGQVLRRKKAAMGSGCWEPVHLLVRVDLWLIAAPSGKECPTNLAAWRKGDRIELARGQAVVGLGKGEAEWFVESDGGCHVFKAESPAEAACWVSALKRRVCSWHELLQDRTAWEQELLQNVNACNEMTVPVRLDRLQASQEMVKVLGEVAEFTREVLSTLPIAGPALSLLGFAMEVVHRDISDAEELRPAKSLLEEVAKLTIKTLCRAMKVKDEEYEQGLSEVLWMIERAARMLESHEHRSTGTRIKQAMLKMGEGPSAVLDVLKQCQDRLNTLKIDNIENLEMSGLENQERLLANQQKLLAQKSLERKNQEEILANQRKILAQTSLLRKKHCAPSYIPTAPDAVALEGQLCAVRNMLFQNEASYVVVWGMGGIGKTTLARALVGDPIVQNEFKKRAFVTISQNPNIVQCQKQIWDAIVGHEHNVQFTNAENGRLRLQAALKDEVVLIVLDDLWDETDIAHFDVVSAKSRVVITSRNKEVGTCVGARCYAAVALNADESMELFCKHAFASGQPLKWRAPHVKDIVRECGGLPLALKVMAAEAKGFNTGEGAGSIPTPWEKKKWRRAVEGIKSDGVASKGVFDRVFAMSFDSLEDRHRAVLLDLAMLPEDHEARECDVVDMQACDDFSADEAYDVLEELAQRSLIIRTGKHQMDVFEFQSAGFVTCRLHDVVRDSALKLIAGRPIEQRDRVVSSHLKKLGLKSQILSATKFFATHSIGEDRQLDLQKLEMPELQTLVLRNAKMLELPSSLLTANLVVLDLTSSGIVNLPAQVACLQSARVLRLDDCEELSCLPNEIGDLAQLTVLSMRRCRHICELPKSMGRLSNLTKLLMPGCGIAQFLPIDEGNLQNLALLDLSRCFGLRFLPSSLGELTSLTALDLDGCWQLTSLPSSIGQLVQLEVMLLHGCESLMELPIAVTLLGNLTELDVQGCSKLKCLPQGLADGCPELRVLRLQDNYDMAFPEVVTELQQLEVLGVRNDWTLPTSMSEKLQDHEMSLESLECEPTEEYSSTQYEERDTPLHWAAALGLTEMVKFHLGESSGNIQSSCGYTPLHRAAQGGHTAVVELILDAGASVDAVDQSGCTPLHWAVQYGHTATAELLLSRDASVDAADQFGYTPLHRAAQYEHSASAELLLDRDAPVDAMDQVFGYTPLHRAAQGGHRSVVVLLLDRRASVDAVDQDGYTPLLWASQGGHTATVELLLDRGASVYVMDQAGYTPLHWAAQGGHSATVELLLDRGASVDDVDQAGSTPLHWAAQGGHKGTVEVLLDRCASVEALSHDGYMPLHRAAQYGHTATVELLLHRGAPVNIPIRTGYTPLHWAGQYGHTAVVELLLDRRASADLQDQHGCTSLHRAAQGGHAATVELLLDRNASVDTMDKDGCTALHRAVQYGHAASVELLLERGASVDIPSQAGYTPLHWAAEGGHTAVVELLLDRGASVDAVDQDSHMPHHRAAQFGHTATVEFLLNKGASVDALSQNGCTALHWAAQYGYMDTVELLLDADASVDAADQDGHTPLHMATQYGHTTTVHFLLDRHASVDALSQAGETPLIVAAKKGTKAIVDLLLKGGARADVVDKSGQGPAALARATGDLELAEMLGAAAGEKGDVRER</sequence>
<feature type="repeat" description="ANK" evidence="4">
    <location>
        <begin position="1271"/>
        <end position="1303"/>
    </location>
</feature>
<evidence type="ECO:0000259" key="6">
    <source>
        <dbReference type="Pfam" id="PF23598"/>
    </source>
</evidence>
<dbReference type="GO" id="GO:0005930">
    <property type="term" value="C:axoneme"/>
    <property type="evidence" value="ECO:0007669"/>
    <property type="project" value="UniProtKB-SubCell"/>
</dbReference>
<dbReference type="InterPro" id="IPR036770">
    <property type="entry name" value="Ankyrin_rpt-contain_sf"/>
</dbReference>
<comment type="subcellular location">
    <subcellularLocation>
        <location evidence="1">Cytoplasm</location>
        <location evidence="1">Cytoskeleton</location>
        <location evidence="1">Cilium axoneme</location>
    </subcellularLocation>
</comment>
<dbReference type="PRINTS" id="PR00364">
    <property type="entry name" value="DISEASERSIST"/>
</dbReference>
<dbReference type="Pfam" id="PF23598">
    <property type="entry name" value="LRR_14"/>
    <property type="match status" value="1"/>
</dbReference>
<dbReference type="EMBL" id="CAJHUC010001189">
    <property type="protein sequence ID" value="CAD7700161.1"/>
    <property type="molecule type" value="Genomic_DNA"/>
</dbReference>
<feature type="domain" description="Disease resistance R13L4/SHOC-2-like LRR" evidence="6">
    <location>
        <begin position="791"/>
        <end position="905"/>
    </location>
</feature>
<accession>A0A8S1J2U7</accession>
<keyword evidence="3 4" id="KW-0040">ANK repeat</keyword>
<feature type="repeat" description="ANK" evidence="4">
    <location>
        <begin position="1403"/>
        <end position="1435"/>
    </location>
</feature>
<dbReference type="GO" id="GO:0043531">
    <property type="term" value="F:ADP binding"/>
    <property type="evidence" value="ECO:0007669"/>
    <property type="project" value="InterPro"/>
</dbReference>
<feature type="repeat" description="ANK" evidence="4">
    <location>
        <begin position="1502"/>
        <end position="1534"/>
    </location>
</feature>
<feature type="repeat" description="ANK" evidence="4">
    <location>
        <begin position="1436"/>
        <end position="1468"/>
    </location>
</feature>
<feature type="repeat" description="ANK" evidence="4">
    <location>
        <begin position="1568"/>
        <end position="1600"/>
    </location>
</feature>
<feature type="repeat" description="ANK" evidence="4">
    <location>
        <begin position="1072"/>
        <end position="1104"/>
    </location>
</feature>
<evidence type="ECO:0000313" key="7">
    <source>
        <dbReference type="EMBL" id="CAD7700161.1"/>
    </source>
</evidence>
<feature type="repeat" description="ANK" evidence="4">
    <location>
        <begin position="1337"/>
        <end position="1369"/>
    </location>
</feature>
<feature type="repeat" description="ANK" evidence="4">
    <location>
        <begin position="1370"/>
        <end position="1402"/>
    </location>
</feature>
<dbReference type="Gene3D" id="1.10.10.10">
    <property type="entry name" value="Winged helix-like DNA-binding domain superfamily/Winged helix DNA-binding domain"/>
    <property type="match status" value="1"/>
</dbReference>
<dbReference type="GO" id="GO:0006952">
    <property type="term" value="P:defense response"/>
    <property type="evidence" value="ECO:0007669"/>
    <property type="project" value="UniProtKB-KW"/>
</dbReference>
<dbReference type="InterPro" id="IPR002182">
    <property type="entry name" value="NB-ARC"/>
</dbReference>
<dbReference type="Pfam" id="PF12796">
    <property type="entry name" value="Ank_2"/>
    <property type="match status" value="4"/>
</dbReference>
<dbReference type="InterPro" id="IPR055414">
    <property type="entry name" value="LRR_R13L4/SHOC2-like"/>
</dbReference>
<dbReference type="OrthoDB" id="195446at2759"/>
<feature type="repeat" description="ANK" evidence="4">
    <location>
        <begin position="1304"/>
        <end position="1336"/>
    </location>
</feature>
<dbReference type="PROSITE" id="PS50297">
    <property type="entry name" value="ANK_REP_REGION"/>
    <property type="match status" value="16"/>
</dbReference>
<evidence type="ECO:0000256" key="2">
    <source>
        <dbReference type="ARBA" id="ARBA00022737"/>
    </source>
</evidence>
<dbReference type="SUPFAM" id="SSF52058">
    <property type="entry name" value="L domain-like"/>
    <property type="match status" value="1"/>
</dbReference>
<feature type="repeat" description="ANK" evidence="4">
    <location>
        <begin position="1535"/>
        <end position="1567"/>
    </location>
</feature>
<dbReference type="Gene3D" id="1.25.40.20">
    <property type="entry name" value="Ankyrin repeat-containing domain"/>
    <property type="match status" value="7"/>
</dbReference>
<feature type="domain" description="NB-ARC" evidence="5">
    <location>
        <begin position="377"/>
        <end position="536"/>
    </location>
</feature>
<keyword evidence="8" id="KW-1185">Reference proteome</keyword>